<feature type="compositionally biased region" description="Basic and acidic residues" evidence="1">
    <location>
        <begin position="464"/>
        <end position="474"/>
    </location>
</feature>
<sequence length="474" mass="55904">MLVFFTYASNLFKPRSRSPLTPLPLTLFYDIPSKKPMSQSTSIPKKQLRVRDHGFDNYMEVEKKTRKVLKFQSLILSQPSHTLPISRFDSLARRLGLGFKENEAGAYLLKFPHVFEIYEHPVLRILYCRLTRKALLQIEQEKEALNAQIPDAVTRLRKLLMMSNTGRLRLEHIRIARKEFGLPDDFEYSLILNYPQFFRLFDAQETRNKYIEIVERDPKLAVCAVEKVREREYREKGFDAEDIRFSFIVNFPPGFKIGKYYRIAVWKWQRIPYWSPYEDVSGYDLRSLEAQKRIEKRAVATIHELLTLTVEKKITLERIAHFRMAMNLPKKLKDFLLQHQGIFYVSTRGNYGKLHTVFLREAYRKGELIEPNDLYLARRKLGELVLLSPRKAKVDRELVSYRRDREGNEIACARRDYMENDIEDFGVEGKIRQDGKGNDDLDSNMVSDFESRYTDGNEDFDETMAQKEDTCVTE</sequence>
<dbReference type="InterPro" id="IPR045040">
    <property type="entry name" value="PORR_fam"/>
</dbReference>
<evidence type="ECO:0000259" key="2">
    <source>
        <dbReference type="Pfam" id="PF11955"/>
    </source>
</evidence>
<dbReference type="PANTHER" id="PTHR31476:SF9">
    <property type="entry name" value="PROTEIN ROOT PRIMORDIUM DEFECTIVE 1"/>
    <property type="match status" value="1"/>
</dbReference>
<proteinExistence type="predicted"/>
<reference evidence="4" key="1">
    <citation type="submission" date="2025-08" db="UniProtKB">
        <authorList>
            <consortium name="RefSeq"/>
        </authorList>
    </citation>
    <scope>IDENTIFICATION</scope>
    <source>
        <tissue evidence="4">Fruit stalk</tissue>
    </source>
</reference>
<feature type="region of interest" description="Disordered" evidence="1">
    <location>
        <begin position="452"/>
        <end position="474"/>
    </location>
</feature>
<dbReference type="AlphaFoldDB" id="A0A6P5Y888"/>
<evidence type="ECO:0000256" key="1">
    <source>
        <dbReference type="SAM" id="MobiDB-lite"/>
    </source>
</evidence>
<protein>
    <submittedName>
        <fullName evidence="4">Protein ROOT PRIMORDIUM DEFECTIVE 1-like</fullName>
    </submittedName>
</protein>
<organism evidence="3 4">
    <name type="scientific">Durio zibethinus</name>
    <name type="common">Durian</name>
    <dbReference type="NCBI Taxonomy" id="66656"/>
    <lineage>
        <taxon>Eukaryota</taxon>
        <taxon>Viridiplantae</taxon>
        <taxon>Streptophyta</taxon>
        <taxon>Embryophyta</taxon>
        <taxon>Tracheophyta</taxon>
        <taxon>Spermatophyta</taxon>
        <taxon>Magnoliopsida</taxon>
        <taxon>eudicotyledons</taxon>
        <taxon>Gunneridae</taxon>
        <taxon>Pentapetalae</taxon>
        <taxon>rosids</taxon>
        <taxon>malvids</taxon>
        <taxon>Malvales</taxon>
        <taxon>Malvaceae</taxon>
        <taxon>Helicteroideae</taxon>
        <taxon>Durio</taxon>
    </lineage>
</organism>
<dbReference type="KEGG" id="dzi:111289708"/>
<evidence type="ECO:0000313" key="3">
    <source>
        <dbReference type="Proteomes" id="UP000515121"/>
    </source>
</evidence>
<gene>
    <name evidence="4" type="primary">LOC111289708</name>
</gene>
<accession>A0A6P5Y888</accession>
<dbReference type="PANTHER" id="PTHR31476">
    <property type="entry name" value="PROTEIN WHAT'S THIS FACTOR 1 HOMOLOG, CHLOROPLASTIC"/>
    <property type="match status" value="1"/>
</dbReference>
<dbReference type="GO" id="GO:0003723">
    <property type="term" value="F:RNA binding"/>
    <property type="evidence" value="ECO:0007669"/>
    <property type="project" value="InterPro"/>
</dbReference>
<dbReference type="Pfam" id="PF11955">
    <property type="entry name" value="PORR"/>
    <property type="match status" value="1"/>
</dbReference>
<dbReference type="OrthoDB" id="657547at2759"/>
<dbReference type="RefSeq" id="XP_022736699.1">
    <property type="nucleotide sequence ID" value="XM_022880964.1"/>
</dbReference>
<keyword evidence="3" id="KW-1185">Reference proteome</keyword>
<dbReference type="InterPro" id="IPR021099">
    <property type="entry name" value="PORR_domain"/>
</dbReference>
<evidence type="ECO:0000313" key="4">
    <source>
        <dbReference type="RefSeq" id="XP_022736699.1"/>
    </source>
</evidence>
<dbReference type="Proteomes" id="UP000515121">
    <property type="component" value="Unplaced"/>
</dbReference>
<name>A0A6P5Y888_DURZI</name>
<dbReference type="GeneID" id="111289708"/>
<feature type="domain" description="PORR" evidence="2">
    <location>
        <begin position="50"/>
        <end position="388"/>
    </location>
</feature>